<comment type="subcellular location">
    <subcellularLocation>
        <location evidence="1">Membrane</location>
        <topology evidence="1">Multi-pass membrane protein</topology>
    </subcellularLocation>
</comment>
<evidence type="ECO:0000256" key="8">
    <source>
        <dbReference type="SAM" id="Phobius"/>
    </source>
</evidence>
<dbReference type="PROSITE" id="PS50283">
    <property type="entry name" value="NA_SOLUT_SYMP_3"/>
    <property type="match status" value="1"/>
</dbReference>
<feature type="transmembrane region" description="Helical" evidence="8">
    <location>
        <begin position="93"/>
        <end position="110"/>
    </location>
</feature>
<feature type="transmembrane region" description="Helical" evidence="8">
    <location>
        <begin position="197"/>
        <end position="218"/>
    </location>
</feature>
<reference evidence="9" key="1">
    <citation type="submission" date="2019-12" db="EMBL/GenBank/DDBJ databases">
        <authorList>
            <person name="zhang j."/>
            <person name="sun C.M."/>
        </authorList>
    </citation>
    <scope>NUCLEOTIDE SEQUENCE</scope>
    <source>
        <strain evidence="9">NS-1</strain>
    </source>
</reference>
<evidence type="ECO:0000256" key="5">
    <source>
        <dbReference type="ARBA" id="ARBA00022989"/>
    </source>
</evidence>
<dbReference type="EMBL" id="CP046640">
    <property type="protein sequence ID" value="QTL99522.1"/>
    <property type="molecule type" value="Genomic_DNA"/>
</dbReference>
<gene>
    <name evidence="9" type="ORF">GM661_16980</name>
</gene>
<protein>
    <recommendedName>
        <fullName evidence="11">Sodium:solute symporter</fullName>
    </recommendedName>
</protein>
<evidence type="ECO:0000313" key="9">
    <source>
        <dbReference type="EMBL" id="QTL99522.1"/>
    </source>
</evidence>
<keyword evidence="4 8" id="KW-0812">Transmembrane</keyword>
<dbReference type="Gene3D" id="1.20.1730.10">
    <property type="entry name" value="Sodium/glucose cotransporter"/>
    <property type="match status" value="1"/>
</dbReference>
<feature type="transmembrane region" description="Helical" evidence="8">
    <location>
        <begin position="238"/>
        <end position="256"/>
    </location>
</feature>
<dbReference type="Pfam" id="PF00474">
    <property type="entry name" value="SSF"/>
    <property type="match status" value="1"/>
</dbReference>
<evidence type="ECO:0000256" key="7">
    <source>
        <dbReference type="RuleBase" id="RU362091"/>
    </source>
</evidence>
<feature type="transmembrane region" description="Helical" evidence="8">
    <location>
        <begin position="56"/>
        <end position="81"/>
    </location>
</feature>
<accession>A0A8A7KNX8</accession>
<feature type="transmembrane region" description="Helical" evidence="8">
    <location>
        <begin position="386"/>
        <end position="406"/>
    </location>
</feature>
<feature type="transmembrane region" description="Helical" evidence="8">
    <location>
        <begin position="439"/>
        <end position="464"/>
    </location>
</feature>
<dbReference type="KEGG" id="ifn:GM661_16980"/>
<feature type="transmembrane region" description="Helical" evidence="8">
    <location>
        <begin position="332"/>
        <end position="365"/>
    </location>
</feature>
<keyword evidence="3" id="KW-0813">Transport</keyword>
<keyword evidence="5 8" id="KW-1133">Transmembrane helix</keyword>
<dbReference type="PANTHER" id="PTHR48086">
    <property type="entry name" value="SODIUM/PROLINE SYMPORTER-RELATED"/>
    <property type="match status" value="1"/>
</dbReference>
<evidence type="ECO:0000256" key="1">
    <source>
        <dbReference type="ARBA" id="ARBA00004141"/>
    </source>
</evidence>
<keyword evidence="10" id="KW-1185">Reference proteome</keyword>
<feature type="transmembrane region" description="Helical" evidence="8">
    <location>
        <begin position="470"/>
        <end position="489"/>
    </location>
</feature>
<feature type="transmembrane region" description="Helical" evidence="8">
    <location>
        <begin position="412"/>
        <end position="432"/>
    </location>
</feature>
<sequence length="505" mass="54970">MVEKNKRKEHILNFNDLIPLIIIGLFFVGIIIIGKIASNKVSNSDDYLVAGRGAPLALIVGTLFATFWGGGTIIGATGAAYNEGMFGVIEDPFAAGLALIIIGLFFVKILRKLRIRSIGELYSYRFGAVTGYFASAVMIPTYIIWTAVQFLAIGKILNVLFDINFTLSYLMATVVVVIFTYMGGIVAVIWTDFIQMIIIFIGLVIILVVGIDIAGGVGNVIKHTPKGFWNIVPAKKGVMPWISYLAMWVGMGLGNIPSPDIAQRSFMAKDEKTAKKGMIIAGGLYWTIGFIPIIIALVCISLVSDGVIQGSIFAKDSELIIPILAKELLNPIGIGIFVASLLAAILSSASTSLFATAVLFSNDIYKPLIMEKLDNNKVEKDKQMLMATKSFVIIVGVLSAICGLASTNIYDLTIFAFTLQFGVLFFPFVIALKAKWATTYGIISGMIAGFLVNLLGSIFQLSIIPEPWEFYTLVPALVNLFFIVIVSFITKNKNKARALEEIYLD</sequence>
<feature type="transmembrane region" description="Helical" evidence="8">
    <location>
        <begin position="277"/>
        <end position="303"/>
    </location>
</feature>
<evidence type="ECO:0000256" key="4">
    <source>
        <dbReference type="ARBA" id="ARBA00022692"/>
    </source>
</evidence>
<dbReference type="GO" id="GO:0022857">
    <property type="term" value="F:transmembrane transporter activity"/>
    <property type="evidence" value="ECO:0007669"/>
    <property type="project" value="InterPro"/>
</dbReference>
<dbReference type="InterPro" id="IPR001734">
    <property type="entry name" value="Na/solute_symporter"/>
</dbReference>
<feature type="transmembrane region" description="Helical" evidence="8">
    <location>
        <begin position="122"/>
        <end position="145"/>
    </location>
</feature>
<organism evidence="9 10">
    <name type="scientific">Iocasia fonsfrigidae</name>
    <dbReference type="NCBI Taxonomy" id="2682810"/>
    <lineage>
        <taxon>Bacteria</taxon>
        <taxon>Bacillati</taxon>
        <taxon>Bacillota</taxon>
        <taxon>Clostridia</taxon>
        <taxon>Halanaerobiales</taxon>
        <taxon>Halanaerobiaceae</taxon>
        <taxon>Iocasia</taxon>
    </lineage>
</organism>
<dbReference type="PANTHER" id="PTHR48086:SF7">
    <property type="entry name" value="SODIUM-SOLUTE SYMPORTER-RELATED"/>
    <property type="match status" value="1"/>
</dbReference>
<feature type="transmembrane region" description="Helical" evidence="8">
    <location>
        <begin position="165"/>
        <end position="190"/>
    </location>
</feature>
<evidence type="ECO:0000256" key="2">
    <source>
        <dbReference type="ARBA" id="ARBA00006434"/>
    </source>
</evidence>
<keyword evidence="6 8" id="KW-0472">Membrane</keyword>
<evidence type="ECO:0000313" key="10">
    <source>
        <dbReference type="Proteomes" id="UP000665020"/>
    </source>
</evidence>
<dbReference type="InterPro" id="IPR050277">
    <property type="entry name" value="Sodium:Solute_Symporter"/>
</dbReference>
<dbReference type="InterPro" id="IPR038377">
    <property type="entry name" value="Na/Glc_symporter_sf"/>
</dbReference>
<comment type="similarity">
    <text evidence="2 7">Belongs to the sodium:solute symporter (SSF) (TC 2.A.21) family.</text>
</comment>
<evidence type="ECO:0000256" key="6">
    <source>
        <dbReference type="ARBA" id="ARBA00023136"/>
    </source>
</evidence>
<name>A0A8A7KNX8_9FIRM</name>
<evidence type="ECO:0000256" key="3">
    <source>
        <dbReference type="ARBA" id="ARBA00022448"/>
    </source>
</evidence>
<dbReference type="Proteomes" id="UP000665020">
    <property type="component" value="Chromosome"/>
</dbReference>
<proteinExistence type="inferred from homology"/>
<evidence type="ECO:0008006" key="11">
    <source>
        <dbReference type="Google" id="ProtNLM"/>
    </source>
</evidence>
<dbReference type="GO" id="GO:0005886">
    <property type="term" value="C:plasma membrane"/>
    <property type="evidence" value="ECO:0007669"/>
    <property type="project" value="TreeGrafter"/>
</dbReference>
<feature type="transmembrane region" description="Helical" evidence="8">
    <location>
        <begin position="17"/>
        <end position="36"/>
    </location>
</feature>
<dbReference type="AlphaFoldDB" id="A0A8A7KNX8"/>